<dbReference type="PANTHER" id="PTHR24148">
    <property type="entry name" value="ANKYRIN REPEAT DOMAIN-CONTAINING PROTEIN 39 HOMOLOG-RELATED"/>
    <property type="match status" value="1"/>
</dbReference>
<sequence length="537" mass="61496">MSERHAPFTYNFLKPGEIRLLYSSSSAKETVWSLRTSNLYSPQSGNEVAFDALSYTWGNLSDTFTFICDDQELQIHSNLKEALPYLARRRSWLPIWIDAICINQSDDVEKLAQVRMMHTIYSRASQVWVWLGCAPDDGEEAIALLARIAQVGKEVNGQSMEQFPRPTPESKGLPSLHSPVWPSVYQLIYNPWFFRLWIVQEAALAKCIRVFYGSNEIDWKVLGEAVDFGTELGYHMRDSDGQKPRTGDINNHNVFLIREVVQDPSLHVPWQHHLLRTLLLTLKSHRCSSPYDRVLGVLGFVADDQIEQIRLDDNPSLVDLYTRFGHSLLSSVGPSKSNWWAFFNMAPISEKLPRLPSWCPDFHALSSLGETPMNSLVSPIASNRYKGHIPYYASRGTSFAKQSSNLYELTVRGKTFDTVSRVYAKFPHASKFRAGGTSIEEFSNMLLDIRIWEKTLAEAILQAPTPSKDPTRDLQMSFDDNVPLKTTLDDYWRTLVGNLTERTDYTITCEMFHDFRRGLDAWAKYVKKLDWKIDSKL</sequence>
<organism evidence="2 3">
    <name type="scientific">Viridothelium virens</name>
    <name type="common">Speckled blister lichen</name>
    <name type="synonym">Trypethelium virens</name>
    <dbReference type="NCBI Taxonomy" id="1048519"/>
    <lineage>
        <taxon>Eukaryota</taxon>
        <taxon>Fungi</taxon>
        <taxon>Dikarya</taxon>
        <taxon>Ascomycota</taxon>
        <taxon>Pezizomycotina</taxon>
        <taxon>Dothideomycetes</taxon>
        <taxon>Dothideomycetes incertae sedis</taxon>
        <taxon>Trypetheliales</taxon>
        <taxon>Trypetheliaceae</taxon>
        <taxon>Viridothelium</taxon>
    </lineage>
</organism>
<evidence type="ECO:0000313" key="2">
    <source>
        <dbReference type="EMBL" id="KAF2228795.1"/>
    </source>
</evidence>
<dbReference type="PANTHER" id="PTHR24148:SF64">
    <property type="entry name" value="HETEROKARYON INCOMPATIBILITY DOMAIN-CONTAINING PROTEIN"/>
    <property type="match status" value="1"/>
</dbReference>
<dbReference type="InterPro" id="IPR052895">
    <property type="entry name" value="HetReg/Transcr_Mod"/>
</dbReference>
<evidence type="ECO:0000313" key="3">
    <source>
        <dbReference type="Proteomes" id="UP000800092"/>
    </source>
</evidence>
<keyword evidence="3" id="KW-1185">Reference proteome</keyword>
<proteinExistence type="predicted"/>
<name>A0A6A6GST6_VIRVR</name>
<evidence type="ECO:0000259" key="1">
    <source>
        <dbReference type="Pfam" id="PF06985"/>
    </source>
</evidence>
<dbReference type="Pfam" id="PF06985">
    <property type="entry name" value="HET"/>
    <property type="match status" value="1"/>
</dbReference>
<gene>
    <name evidence="2" type="ORF">EV356DRAFT_45590</name>
</gene>
<reference evidence="2" key="1">
    <citation type="journal article" date="2020" name="Stud. Mycol.">
        <title>101 Dothideomycetes genomes: a test case for predicting lifestyles and emergence of pathogens.</title>
        <authorList>
            <person name="Haridas S."/>
            <person name="Albert R."/>
            <person name="Binder M."/>
            <person name="Bloem J."/>
            <person name="Labutti K."/>
            <person name="Salamov A."/>
            <person name="Andreopoulos B."/>
            <person name="Baker S."/>
            <person name="Barry K."/>
            <person name="Bills G."/>
            <person name="Bluhm B."/>
            <person name="Cannon C."/>
            <person name="Castanera R."/>
            <person name="Culley D."/>
            <person name="Daum C."/>
            <person name="Ezra D."/>
            <person name="Gonzalez J."/>
            <person name="Henrissat B."/>
            <person name="Kuo A."/>
            <person name="Liang C."/>
            <person name="Lipzen A."/>
            <person name="Lutzoni F."/>
            <person name="Magnuson J."/>
            <person name="Mondo S."/>
            <person name="Nolan M."/>
            <person name="Ohm R."/>
            <person name="Pangilinan J."/>
            <person name="Park H.-J."/>
            <person name="Ramirez L."/>
            <person name="Alfaro M."/>
            <person name="Sun H."/>
            <person name="Tritt A."/>
            <person name="Yoshinaga Y."/>
            <person name="Zwiers L.-H."/>
            <person name="Turgeon B."/>
            <person name="Goodwin S."/>
            <person name="Spatafora J."/>
            <person name="Crous P."/>
            <person name="Grigoriev I."/>
        </authorList>
    </citation>
    <scope>NUCLEOTIDE SEQUENCE</scope>
    <source>
        <strain evidence="2">Tuck. ex Michener</strain>
    </source>
</reference>
<protein>
    <submittedName>
        <fullName evidence="2">HET-domain-containing protein</fullName>
    </submittedName>
</protein>
<accession>A0A6A6GST6</accession>
<dbReference type="EMBL" id="ML991891">
    <property type="protein sequence ID" value="KAF2228795.1"/>
    <property type="molecule type" value="Genomic_DNA"/>
</dbReference>
<feature type="domain" description="Heterokaryon incompatibility" evidence="1">
    <location>
        <begin position="50"/>
        <end position="201"/>
    </location>
</feature>
<dbReference type="InterPro" id="IPR010730">
    <property type="entry name" value="HET"/>
</dbReference>
<dbReference type="AlphaFoldDB" id="A0A6A6GST6"/>
<dbReference type="Proteomes" id="UP000800092">
    <property type="component" value="Unassembled WGS sequence"/>
</dbReference>
<dbReference type="OrthoDB" id="4476201at2759"/>